<protein>
    <submittedName>
        <fullName evidence="3">Uncharacterized protein</fullName>
    </submittedName>
</protein>
<organism evidence="3 4">
    <name type="scientific">Collybiopsis luxurians FD-317 M1</name>
    <dbReference type="NCBI Taxonomy" id="944289"/>
    <lineage>
        <taxon>Eukaryota</taxon>
        <taxon>Fungi</taxon>
        <taxon>Dikarya</taxon>
        <taxon>Basidiomycota</taxon>
        <taxon>Agaricomycotina</taxon>
        <taxon>Agaricomycetes</taxon>
        <taxon>Agaricomycetidae</taxon>
        <taxon>Agaricales</taxon>
        <taxon>Marasmiineae</taxon>
        <taxon>Omphalotaceae</taxon>
        <taxon>Collybiopsis</taxon>
        <taxon>Collybiopsis luxurians</taxon>
    </lineage>
</organism>
<dbReference type="EMBL" id="KN834815">
    <property type="protein sequence ID" value="KIK54466.1"/>
    <property type="molecule type" value="Genomic_DNA"/>
</dbReference>
<keyword evidence="2" id="KW-0732">Signal</keyword>
<feature type="compositionally biased region" description="Basic and acidic residues" evidence="1">
    <location>
        <begin position="172"/>
        <end position="187"/>
    </location>
</feature>
<dbReference type="Proteomes" id="UP000053593">
    <property type="component" value="Unassembled WGS sequence"/>
</dbReference>
<feature type="chain" id="PRO_5002224670" evidence="2">
    <location>
        <begin position="20"/>
        <end position="187"/>
    </location>
</feature>
<accession>A0A0D0BI71</accession>
<dbReference type="AlphaFoldDB" id="A0A0D0BI71"/>
<evidence type="ECO:0000313" key="4">
    <source>
        <dbReference type="Proteomes" id="UP000053593"/>
    </source>
</evidence>
<evidence type="ECO:0000313" key="3">
    <source>
        <dbReference type="EMBL" id="KIK54466.1"/>
    </source>
</evidence>
<feature type="region of interest" description="Disordered" evidence="1">
    <location>
        <begin position="166"/>
        <end position="187"/>
    </location>
</feature>
<name>A0A0D0BI71_9AGAR</name>
<feature type="signal peptide" evidence="2">
    <location>
        <begin position="1"/>
        <end position="19"/>
    </location>
</feature>
<evidence type="ECO:0000256" key="2">
    <source>
        <dbReference type="SAM" id="SignalP"/>
    </source>
</evidence>
<keyword evidence="4" id="KW-1185">Reference proteome</keyword>
<reference evidence="3 4" key="1">
    <citation type="submission" date="2014-04" db="EMBL/GenBank/DDBJ databases">
        <title>Evolutionary Origins and Diversification of the Mycorrhizal Mutualists.</title>
        <authorList>
            <consortium name="DOE Joint Genome Institute"/>
            <consortium name="Mycorrhizal Genomics Consortium"/>
            <person name="Kohler A."/>
            <person name="Kuo A."/>
            <person name="Nagy L.G."/>
            <person name="Floudas D."/>
            <person name="Copeland A."/>
            <person name="Barry K.W."/>
            <person name="Cichocki N."/>
            <person name="Veneault-Fourrey C."/>
            <person name="LaButti K."/>
            <person name="Lindquist E.A."/>
            <person name="Lipzen A."/>
            <person name="Lundell T."/>
            <person name="Morin E."/>
            <person name="Murat C."/>
            <person name="Riley R."/>
            <person name="Ohm R."/>
            <person name="Sun H."/>
            <person name="Tunlid A."/>
            <person name="Henrissat B."/>
            <person name="Grigoriev I.V."/>
            <person name="Hibbett D.S."/>
            <person name="Martin F."/>
        </authorList>
    </citation>
    <scope>NUCLEOTIDE SEQUENCE [LARGE SCALE GENOMIC DNA]</scope>
    <source>
        <strain evidence="3 4">FD-317 M1</strain>
    </source>
</reference>
<proteinExistence type="predicted"/>
<evidence type="ECO:0000256" key="1">
    <source>
        <dbReference type="SAM" id="MobiDB-lite"/>
    </source>
</evidence>
<dbReference type="HOGENOM" id="CLU_1447863_0_0_1"/>
<sequence length="187" mass="20986">MRLISTFLLIFALVSTIFAAPAINTDNHETPSHPLEARAEKIRIKFYDDHGEDNISSRVQAITACGELLEAAKQTLGLSNDWKSSGGIEFVNTYREKNAFLFRIQITGAPKYPGKTLEGKAAVTKSGWIYLDEKGDEIFWQDPKVICSLLSQGKLITLVVGIQSRAAKKWKKEKEKEKKKEKGKKET</sequence>
<gene>
    <name evidence="3" type="ORF">GYMLUDRAFT_249407</name>
</gene>